<dbReference type="CDD" id="cd00130">
    <property type="entry name" value="PAS"/>
    <property type="match status" value="1"/>
</dbReference>
<reference evidence="2 3" key="1">
    <citation type="submission" date="2016-10" db="EMBL/GenBank/DDBJ databases">
        <authorList>
            <person name="de Groot N.N."/>
        </authorList>
    </citation>
    <scope>NUCLEOTIDE SEQUENCE [LARGE SCALE GENOMIC DNA]</scope>
    <source>
        <strain evidence="2 3">DSM 26880</strain>
    </source>
</reference>
<sequence length="415" mass="46200">MTELNPGFAAEARSTVGEISFQVHEMFFSRTDKRGVIKAGNGVFRRISGYSWDELAGTPHKIIRHADMPRGVFQFMWDTIKADKPVGTYVKNRDKSGGYYWVFALVAPWNDGYISIRLKPTSPMRETVAAIYADLLKAEREDGLTPQQSAELLLERVRELGYASYQTFQAAAIAAEFEARAKAMGEPLEQVQKRLLTMSRGIADVQVETAEMTEAFNAIRTVPMNMRIIASRLENAGGPISAISVNYSQMLEEMSTWVNTFVDGDTCVFARIRDAILNSQFLGFAAALQQEVSETLTRADVDSMPGHDLDRERATIVDLRADFLKQTRDSLGSVETEAMRFGRSVLDMKRYVTGLSSTRMMCKIESATLSDQGTALGGIVEQLDACQNEIEKRLARIVELNAVIQSNTAMLRALV</sequence>
<dbReference type="InterPro" id="IPR035965">
    <property type="entry name" value="PAS-like_dom_sf"/>
</dbReference>
<dbReference type="EMBL" id="FNPF01000007">
    <property type="protein sequence ID" value="SDY39150.1"/>
    <property type="molecule type" value="Genomic_DNA"/>
</dbReference>
<evidence type="ECO:0000313" key="2">
    <source>
        <dbReference type="EMBL" id="SDY39150.1"/>
    </source>
</evidence>
<gene>
    <name evidence="2" type="ORF">SAMN05444340_10728</name>
</gene>
<evidence type="ECO:0000259" key="1">
    <source>
        <dbReference type="Pfam" id="PF08447"/>
    </source>
</evidence>
<feature type="domain" description="PAS fold-3" evidence="1">
    <location>
        <begin position="41"/>
        <end position="108"/>
    </location>
</feature>
<evidence type="ECO:0000313" key="3">
    <source>
        <dbReference type="Proteomes" id="UP000199286"/>
    </source>
</evidence>
<name>A0A1H3JGN3_9RHOB</name>
<dbReference type="InterPro" id="IPR013655">
    <property type="entry name" value="PAS_fold_3"/>
</dbReference>
<keyword evidence="3" id="KW-1185">Reference proteome</keyword>
<organism evidence="2 3">
    <name type="scientific">Citreimonas salinaria</name>
    <dbReference type="NCBI Taxonomy" id="321339"/>
    <lineage>
        <taxon>Bacteria</taxon>
        <taxon>Pseudomonadati</taxon>
        <taxon>Pseudomonadota</taxon>
        <taxon>Alphaproteobacteria</taxon>
        <taxon>Rhodobacterales</taxon>
        <taxon>Roseobacteraceae</taxon>
        <taxon>Citreimonas</taxon>
    </lineage>
</organism>
<proteinExistence type="predicted"/>
<dbReference type="SUPFAM" id="SSF55785">
    <property type="entry name" value="PYP-like sensor domain (PAS domain)"/>
    <property type="match status" value="1"/>
</dbReference>
<protein>
    <submittedName>
        <fullName evidence="2">Aerotaxis receptor</fullName>
    </submittedName>
</protein>
<dbReference type="Gene3D" id="3.30.450.20">
    <property type="entry name" value="PAS domain"/>
    <property type="match status" value="1"/>
</dbReference>
<dbReference type="RefSeq" id="WP_089882983.1">
    <property type="nucleotide sequence ID" value="NZ_FNPF01000007.1"/>
</dbReference>
<accession>A0A1H3JGN3</accession>
<dbReference type="NCBIfam" id="TIGR00229">
    <property type="entry name" value="sensory_box"/>
    <property type="match status" value="1"/>
</dbReference>
<keyword evidence="2" id="KW-0675">Receptor</keyword>
<dbReference type="OrthoDB" id="266313at2"/>
<dbReference type="STRING" id="321339.SAMN05444340_10728"/>
<dbReference type="Pfam" id="PF08447">
    <property type="entry name" value="PAS_3"/>
    <property type="match status" value="1"/>
</dbReference>
<dbReference type="Proteomes" id="UP000199286">
    <property type="component" value="Unassembled WGS sequence"/>
</dbReference>
<dbReference type="AlphaFoldDB" id="A0A1H3JGN3"/>
<dbReference type="InterPro" id="IPR000014">
    <property type="entry name" value="PAS"/>
</dbReference>